<dbReference type="Proteomes" id="UP001279734">
    <property type="component" value="Unassembled WGS sequence"/>
</dbReference>
<organism evidence="1 2">
    <name type="scientific">Nepenthes gracilis</name>
    <name type="common">Slender pitcher plant</name>
    <dbReference type="NCBI Taxonomy" id="150966"/>
    <lineage>
        <taxon>Eukaryota</taxon>
        <taxon>Viridiplantae</taxon>
        <taxon>Streptophyta</taxon>
        <taxon>Embryophyta</taxon>
        <taxon>Tracheophyta</taxon>
        <taxon>Spermatophyta</taxon>
        <taxon>Magnoliopsida</taxon>
        <taxon>eudicotyledons</taxon>
        <taxon>Gunneridae</taxon>
        <taxon>Pentapetalae</taxon>
        <taxon>Caryophyllales</taxon>
        <taxon>Nepenthaceae</taxon>
        <taxon>Nepenthes</taxon>
    </lineage>
</organism>
<accession>A0AAD3SZA3</accession>
<protein>
    <submittedName>
        <fullName evidence="1">Uncharacterized protein</fullName>
    </submittedName>
</protein>
<name>A0AAD3SZA3_NEPGR</name>
<keyword evidence="2" id="KW-1185">Reference proteome</keyword>
<sequence length="90" mass="10083">MGPSEDYEATKLPISDVGQNEEVTETVVVETIDKNLHVVFEHEVRGEEETKIALGAAEILNSELPKPEDKTNTDMSFEIQPFEPEVQINI</sequence>
<reference evidence="1" key="1">
    <citation type="submission" date="2023-05" db="EMBL/GenBank/DDBJ databases">
        <title>Nepenthes gracilis genome sequencing.</title>
        <authorList>
            <person name="Fukushima K."/>
        </authorList>
    </citation>
    <scope>NUCLEOTIDE SEQUENCE</scope>
    <source>
        <strain evidence="1">SING2019-196</strain>
    </source>
</reference>
<dbReference type="EMBL" id="BSYO01000021">
    <property type="protein sequence ID" value="GMH19944.1"/>
    <property type="molecule type" value="Genomic_DNA"/>
</dbReference>
<comment type="caution">
    <text evidence="1">The sequence shown here is derived from an EMBL/GenBank/DDBJ whole genome shotgun (WGS) entry which is preliminary data.</text>
</comment>
<gene>
    <name evidence="1" type="ORF">Nepgr_021785</name>
</gene>
<dbReference type="AlphaFoldDB" id="A0AAD3SZA3"/>
<evidence type="ECO:0000313" key="1">
    <source>
        <dbReference type="EMBL" id="GMH19944.1"/>
    </source>
</evidence>
<evidence type="ECO:0000313" key="2">
    <source>
        <dbReference type="Proteomes" id="UP001279734"/>
    </source>
</evidence>
<proteinExistence type="predicted"/>